<evidence type="ECO:0000313" key="2">
    <source>
        <dbReference type="EMBL" id="WMN01784.1"/>
    </source>
</evidence>
<evidence type="ECO:0000256" key="1">
    <source>
        <dbReference type="SAM" id="Phobius"/>
    </source>
</evidence>
<gene>
    <name evidence="2" type="ORF">QIE55_31290</name>
</gene>
<feature type="transmembrane region" description="Helical" evidence="1">
    <location>
        <begin position="48"/>
        <end position="65"/>
    </location>
</feature>
<feature type="transmembrane region" description="Helical" evidence="1">
    <location>
        <begin position="85"/>
        <end position="106"/>
    </location>
</feature>
<feature type="transmembrane region" description="Helical" evidence="1">
    <location>
        <begin position="178"/>
        <end position="197"/>
    </location>
</feature>
<proteinExistence type="predicted"/>
<dbReference type="EMBL" id="CP124545">
    <property type="protein sequence ID" value="WMN01784.1"/>
    <property type="molecule type" value="Genomic_DNA"/>
</dbReference>
<dbReference type="RefSeq" id="WP_308370882.1">
    <property type="nucleotide sequence ID" value="NZ_CP124545.1"/>
</dbReference>
<feature type="transmembrane region" description="Helical" evidence="1">
    <location>
        <begin position="20"/>
        <end position="42"/>
    </location>
</feature>
<evidence type="ECO:0000313" key="3">
    <source>
        <dbReference type="Proteomes" id="UP001230933"/>
    </source>
</evidence>
<reference evidence="2" key="1">
    <citation type="submission" date="2023-08" db="EMBL/GenBank/DDBJ databases">
        <title>Isolation and Characterization of Rhodococcus erythropolis MGMM8.</title>
        <authorList>
            <person name="Diabankana R.G.C."/>
            <person name="Afordoanyi D.M."/>
            <person name="Validov S.Z."/>
        </authorList>
    </citation>
    <scope>NUCLEOTIDE SEQUENCE</scope>
    <source>
        <strain evidence="2">MGMM8</strain>
    </source>
</reference>
<protein>
    <submittedName>
        <fullName evidence="2">Uncharacterized protein</fullName>
    </submittedName>
</protein>
<organism evidence="2 3">
    <name type="scientific">Rhodococcus erythropolis</name>
    <name type="common">Arthrobacter picolinophilus</name>
    <dbReference type="NCBI Taxonomy" id="1833"/>
    <lineage>
        <taxon>Bacteria</taxon>
        <taxon>Bacillati</taxon>
        <taxon>Actinomycetota</taxon>
        <taxon>Actinomycetes</taxon>
        <taxon>Mycobacteriales</taxon>
        <taxon>Nocardiaceae</taxon>
        <taxon>Rhodococcus</taxon>
        <taxon>Rhodococcus erythropolis group</taxon>
    </lineage>
</organism>
<keyword evidence="1" id="KW-0472">Membrane</keyword>
<keyword evidence="1" id="KW-1133">Transmembrane helix</keyword>
<dbReference type="AlphaFoldDB" id="A0AAX3ZYT5"/>
<dbReference type="Proteomes" id="UP001230933">
    <property type="component" value="Chromosome"/>
</dbReference>
<keyword evidence="1" id="KW-0812">Transmembrane</keyword>
<name>A0AAX3ZYT5_RHOER</name>
<accession>A0AAX3ZYT5</accession>
<sequence length="204" mass="22446">MIQIAVRRLTVIGGYLGNPYSASVLVVTMMPVLSVIALGSLVWRPLGYIFALFTPIYVRNLHRWIKSGLQRLGSRTGGGTTRRVLTYAVLVVLAGALSIPVVQVFFRGDLGAMSAPSVVAEMTDEWRDDQTPHAVYGATPTWPSYAPCQFIQSWTGPTAASSCYSTVGYLRLWQMPTAVPMLFSLSMIYVLFPLALARFGHRNK</sequence>